<dbReference type="PANTHER" id="PTHR40267">
    <property type="entry name" value="BLR3294 PROTEIN"/>
    <property type="match status" value="1"/>
</dbReference>
<evidence type="ECO:0000313" key="1">
    <source>
        <dbReference type="EMBL" id="MEA5455721.1"/>
    </source>
</evidence>
<evidence type="ECO:0000313" key="2">
    <source>
        <dbReference type="Proteomes" id="UP001304769"/>
    </source>
</evidence>
<dbReference type="RefSeq" id="WP_323279601.1">
    <property type="nucleotide sequence ID" value="NZ_JAYGGQ010000010.1"/>
</dbReference>
<dbReference type="InterPro" id="IPR026286">
    <property type="entry name" value="MaiA/AMDase"/>
</dbReference>
<keyword evidence="2" id="KW-1185">Reference proteome</keyword>
<name>A0ABU5T9D8_9MICC</name>
<evidence type="ECO:0008006" key="3">
    <source>
        <dbReference type="Google" id="ProtNLM"/>
    </source>
</evidence>
<dbReference type="InterPro" id="IPR053714">
    <property type="entry name" value="Iso_Racemase_Enz_sf"/>
</dbReference>
<accession>A0ABU5T9D8</accession>
<sequence length="378" mass="39941">MERRAECPRLGMIVPTSNTCVEPVTYRLLGGTHDVSVHFARVDIAHPDFSSPSGGQGMTSAARQLADAEVDAVIWNGSSGSWLGIERDRDLCENLSRICNAPATSSTLALLESCRVYGVSKLGLATPYTAEVNAKIAREYAGCGVDVVAESHLGITDNAEYARVPEEVVAEGVRAVAPNAHAATILCTNLNGAFLAPGLERELGIPVFDSVAVTLWHALRLVAPTSIGGFGTLLRDGALFALLQDLCDSLRSEVGADRIVLQLDLPELGLWARFPTVESVRPGMRSLHEGSAVDSDRTRAGSVPGWSLRNFVPGATAQLFESIKVDGSLIGLMSVQSVSEHSWTMSDQAAKDATRRAAGEVASILGRCSPVPAVGAPL</sequence>
<dbReference type="Gene3D" id="3.40.50.12500">
    <property type="match status" value="1"/>
</dbReference>
<proteinExistence type="predicted"/>
<dbReference type="Proteomes" id="UP001304769">
    <property type="component" value="Unassembled WGS sequence"/>
</dbReference>
<dbReference type="EMBL" id="JAYGGQ010000010">
    <property type="protein sequence ID" value="MEA5455721.1"/>
    <property type="molecule type" value="Genomic_DNA"/>
</dbReference>
<dbReference type="Pfam" id="PF17645">
    <property type="entry name" value="Amdase"/>
    <property type="match status" value="1"/>
</dbReference>
<reference evidence="1 2" key="1">
    <citation type="submission" date="2023-12" db="EMBL/GenBank/DDBJ databases">
        <title>Sinomonas terricola sp. nov, isolated from litchi orchard soil in Guangdong, PR China.</title>
        <authorList>
            <person name="Jiaxin W."/>
            <person name="Yang Z."/>
            <person name="Honghui Z."/>
        </authorList>
    </citation>
    <scope>NUCLEOTIDE SEQUENCE [LARGE SCALE GENOMIC DNA]</scope>
    <source>
        <strain evidence="1 2">JGH33</strain>
    </source>
</reference>
<dbReference type="PANTHER" id="PTHR40267:SF1">
    <property type="entry name" value="BLR3294 PROTEIN"/>
    <property type="match status" value="1"/>
</dbReference>
<gene>
    <name evidence="1" type="ORF">SPF06_13385</name>
</gene>
<dbReference type="SUPFAM" id="SSF55781">
    <property type="entry name" value="GAF domain-like"/>
    <property type="match status" value="1"/>
</dbReference>
<comment type="caution">
    <text evidence="1">The sequence shown here is derived from an EMBL/GenBank/DDBJ whole genome shotgun (WGS) entry which is preliminary data.</text>
</comment>
<organism evidence="1 2">
    <name type="scientific">Sinomonas terricola</name>
    <dbReference type="NCBI Taxonomy" id="3110330"/>
    <lineage>
        <taxon>Bacteria</taxon>
        <taxon>Bacillati</taxon>
        <taxon>Actinomycetota</taxon>
        <taxon>Actinomycetes</taxon>
        <taxon>Micrococcales</taxon>
        <taxon>Micrococcaceae</taxon>
        <taxon>Sinomonas</taxon>
    </lineage>
</organism>
<protein>
    <recommendedName>
        <fullName evidence="3">Asp/Glu racemase</fullName>
    </recommendedName>
</protein>